<gene>
    <name evidence="1" type="ORF">CSKR_108389</name>
</gene>
<dbReference type="PROSITE" id="PS50853">
    <property type="entry name" value="FN3"/>
    <property type="match status" value="1"/>
</dbReference>
<dbReference type="OrthoDB" id="10422912at2759"/>
<feature type="non-terminal residue" evidence="1">
    <location>
        <position position="479"/>
    </location>
</feature>
<dbReference type="EMBL" id="NIRI02000005">
    <property type="protein sequence ID" value="KAG5454804.1"/>
    <property type="molecule type" value="Genomic_DNA"/>
</dbReference>
<keyword evidence="2" id="KW-1185">Reference proteome</keyword>
<dbReference type="InParanoid" id="A0A419Q057"/>
<reference evidence="1 2" key="1">
    <citation type="journal article" date="2018" name="Biotechnol. Adv.">
        <title>Improved genomic resources and new bioinformatic workflow for the carcinogenic parasite Clonorchis sinensis: Biotechnological implications.</title>
        <authorList>
            <person name="Wang D."/>
            <person name="Korhonen P.K."/>
            <person name="Gasser R.B."/>
            <person name="Young N.D."/>
        </authorList>
    </citation>
    <scope>NUCLEOTIDE SEQUENCE [LARGE SCALE GENOMIC DNA]</scope>
    <source>
        <strain evidence="1">Cs-k2</strain>
    </source>
</reference>
<comment type="caution">
    <text evidence="1">The sequence shown here is derived from an EMBL/GenBank/DDBJ whole genome shotgun (WGS) entry which is preliminary data.</text>
</comment>
<reference evidence="1 2" key="2">
    <citation type="journal article" date="2021" name="Genomics">
        <title>High-quality reference genome for Clonorchis sinensis.</title>
        <authorList>
            <person name="Young N.D."/>
            <person name="Stroehlein A.J."/>
            <person name="Kinkar L."/>
            <person name="Wang T."/>
            <person name="Sohn W.M."/>
            <person name="Chang B.C.H."/>
            <person name="Kaur P."/>
            <person name="Weisz D."/>
            <person name="Dudchenko O."/>
            <person name="Aiden E.L."/>
            <person name="Korhonen P.K."/>
            <person name="Gasser R.B."/>
        </authorList>
    </citation>
    <scope>NUCLEOTIDE SEQUENCE [LARGE SCALE GENOMIC DNA]</scope>
    <source>
        <strain evidence="1">Cs-k2</strain>
    </source>
</reference>
<dbReference type="InterPro" id="IPR003961">
    <property type="entry name" value="FN3_dom"/>
</dbReference>
<name>A0A419Q057_CLOSI</name>
<organism evidence="1 2">
    <name type="scientific">Clonorchis sinensis</name>
    <name type="common">Chinese liver fluke</name>
    <dbReference type="NCBI Taxonomy" id="79923"/>
    <lineage>
        <taxon>Eukaryota</taxon>
        <taxon>Metazoa</taxon>
        <taxon>Spiralia</taxon>
        <taxon>Lophotrochozoa</taxon>
        <taxon>Platyhelminthes</taxon>
        <taxon>Trematoda</taxon>
        <taxon>Digenea</taxon>
        <taxon>Opisthorchiida</taxon>
        <taxon>Opisthorchiata</taxon>
        <taxon>Opisthorchiidae</taxon>
        <taxon>Clonorchis</taxon>
    </lineage>
</organism>
<evidence type="ECO:0000313" key="1">
    <source>
        <dbReference type="EMBL" id="KAG5454804.1"/>
    </source>
</evidence>
<sequence>MGYSTNGTRSWRESLDSPEFVLSDNLRVGEVYKVQCDLLTDREQTDQITCNIDLHASPEQPWNVRVENFAPGLQKVTWSAPKINCNCPYLYVIEQRAMGDDSGHVKYMHVQSKQNQGKEDIQLDFGPRFTPNLTITWSAVDEVMVSWDLGCSTGLKFDVIAQSDVTELRRRILGEPGLPEYTKLRVSACMSYLVYLDFLVGELRSPSNFLVLNGSFKITMKQIKAENIDTSVQRISWEELPDDSWCAEDVYQVTQTQESEKMSQAHNLSFGETFEPGRPVRVSASFIEPGRLSVRWLPPNTSLEITAFEFIVTALSISDAKADVRYNMSSLSAITMSVAHCTDYMVYVQTCDVKTGEISERSTGVLVMSQTPKAGTPRELTIVETTGDTQTLAWLPSRTNPSCYRQTRRATASFMKFPNEKRMPQDLKRLPKCHLRRPITRLRSFLLPPRTYIKFEGFLSQDIFPGSTQRRQWGRQIFQ</sequence>
<dbReference type="AlphaFoldDB" id="A0A419Q057"/>
<protein>
    <submittedName>
        <fullName evidence="1">Uncharacterized protein</fullName>
    </submittedName>
</protein>
<evidence type="ECO:0000313" key="2">
    <source>
        <dbReference type="Proteomes" id="UP000286415"/>
    </source>
</evidence>
<dbReference type="Proteomes" id="UP000286415">
    <property type="component" value="Unassembled WGS sequence"/>
</dbReference>
<dbReference type="SUPFAM" id="SSF49265">
    <property type="entry name" value="Fibronectin type III"/>
    <property type="match status" value="2"/>
</dbReference>
<proteinExistence type="predicted"/>
<accession>A0A419Q057</accession>
<dbReference type="InterPro" id="IPR036116">
    <property type="entry name" value="FN3_sf"/>
</dbReference>